<keyword evidence="5 6" id="KW-0472">Membrane</keyword>
<feature type="transmembrane region" description="Helical" evidence="6">
    <location>
        <begin position="343"/>
        <end position="365"/>
    </location>
</feature>
<feature type="transmembrane region" description="Helical" evidence="6">
    <location>
        <begin position="474"/>
        <end position="492"/>
    </location>
</feature>
<dbReference type="eggNOG" id="KOG2296">
    <property type="taxonomic scope" value="Eukaryota"/>
</dbReference>
<feature type="transmembrane region" description="Helical" evidence="6">
    <location>
        <begin position="181"/>
        <end position="205"/>
    </location>
</feature>
<dbReference type="OMA" id="DHICTEC"/>
<evidence type="ECO:0000256" key="6">
    <source>
        <dbReference type="SAM" id="Phobius"/>
    </source>
</evidence>
<dbReference type="OrthoDB" id="203099at2759"/>
<dbReference type="InterPro" id="IPR006876">
    <property type="entry name" value="LMBR1-like_membr_prot"/>
</dbReference>
<evidence type="ECO:0000256" key="1">
    <source>
        <dbReference type="ARBA" id="ARBA00004141"/>
    </source>
</evidence>
<dbReference type="GeneID" id="5547076"/>
<protein>
    <submittedName>
        <fullName evidence="7">Uncharacterized protein</fullName>
    </submittedName>
</protein>
<dbReference type="PhylomeDB" id="A7TG06"/>
<sequence>MTIVSIVGTILVAVGSLVVINRYFSFKLHKNTYPVTLSLLSLNMMILLSTTYLLPLDLYYSATSGSSYEDPVSNSTVLLQRSTESLTKLLHTKLDAVQHNYRIIWLIIYWLEFVLCWITIPILISYVSLKYYASRVEVKERIKKAIFQNIKFYLISAVGIIIGIIYLIATTGHAIGDLKSLLISLAHLYSLSYMLLLLSSGLILLPSHLLSQGRLPTEESNNRLFVELSKTNDDMNDSQLVMNENATIILQTPELNNGDVTFNDVLSNCKIEVQSLLAELKITNPNSVLHSQANIVTLDKLNSVYNKFITQYYNFLYYREHSNSIIHTLAHANSPSVSNLKRLVIIFFGIICMFLSILVFFLELIPIRWAHGWLFFGSRWYNFSLQFIILSYNTLVSLYAMSKFKFSNFHLIPNGRSNPSNALYYSLYSSRLLFPICFNLMSLIPTNNDTIASKSSFETTLYYDLKIIPLVNMLNRYAPIVFMILVPISYQYDLKQKVLLRVLGEEYYYQFFGMMLYEPVSSPSEGTSDPLSSNNENRRRMDEDYAYSLQDGRYLFERASSNYNMFDRS</sequence>
<keyword evidence="8" id="KW-1185">Reference proteome</keyword>
<name>A7TG06_VANPO</name>
<proteinExistence type="inferred from homology"/>
<evidence type="ECO:0000313" key="8">
    <source>
        <dbReference type="Proteomes" id="UP000000267"/>
    </source>
</evidence>
<dbReference type="AlphaFoldDB" id="A7TG06"/>
<feature type="transmembrane region" description="Helical" evidence="6">
    <location>
        <begin position="150"/>
        <end position="169"/>
    </location>
</feature>
<dbReference type="KEGG" id="vpo:Kpol_1028p36"/>
<dbReference type="PANTHER" id="PTHR21355:SF0">
    <property type="entry name" value="G-PROTEIN COUPLED RECEPTOR-ASSOCIATED PROTEIN LMBRD2"/>
    <property type="match status" value="1"/>
</dbReference>
<feature type="transmembrane region" description="Helical" evidence="6">
    <location>
        <begin position="36"/>
        <end position="54"/>
    </location>
</feature>
<dbReference type="RefSeq" id="XP_001646621.1">
    <property type="nucleotide sequence ID" value="XM_001646571.1"/>
</dbReference>
<dbReference type="STRING" id="436907.A7TG06"/>
<feature type="transmembrane region" description="Helical" evidence="6">
    <location>
        <begin position="103"/>
        <end position="129"/>
    </location>
</feature>
<feature type="transmembrane region" description="Helical" evidence="6">
    <location>
        <begin position="6"/>
        <end position="24"/>
    </location>
</feature>
<dbReference type="EMBL" id="DS480385">
    <property type="protein sequence ID" value="EDO18763.1"/>
    <property type="molecule type" value="Genomic_DNA"/>
</dbReference>
<dbReference type="GO" id="GO:0016020">
    <property type="term" value="C:membrane"/>
    <property type="evidence" value="ECO:0007669"/>
    <property type="project" value="UniProtKB-SubCell"/>
</dbReference>
<keyword evidence="3 6" id="KW-0812">Transmembrane</keyword>
<dbReference type="Proteomes" id="UP000000267">
    <property type="component" value="Unassembled WGS sequence"/>
</dbReference>
<feature type="transmembrane region" description="Helical" evidence="6">
    <location>
        <begin position="380"/>
        <end position="401"/>
    </location>
</feature>
<evidence type="ECO:0000256" key="5">
    <source>
        <dbReference type="ARBA" id="ARBA00023136"/>
    </source>
</evidence>
<dbReference type="PANTHER" id="PTHR21355">
    <property type="entry name" value="G-PROTEIN COUPLED RECEPTOR-ASSOCIATED PROTEIN LMBRD2"/>
    <property type="match status" value="1"/>
</dbReference>
<feature type="transmembrane region" description="Helical" evidence="6">
    <location>
        <begin position="422"/>
        <end position="444"/>
    </location>
</feature>
<dbReference type="Pfam" id="PF04791">
    <property type="entry name" value="LMBR1"/>
    <property type="match status" value="1"/>
</dbReference>
<gene>
    <name evidence="7" type="ORF">Kpol_1028p36</name>
</gene>
<dbReference type="HOGENOM" id="CLU_425897_0_0_1"/>
<reference evidence="7 8" key="1">
    <citation type="journal article" date="2007" name="Proc. Natl. Acad. Sci. U.S.A.">
        <title>Independent sorting-out of thousands of duplicated gene pairs in two yeast species descended from a whole-genome duplication.</title>
        <authorList>
            <person name="Scannell D.R."/>
            <person name="Frank A.C."/>
            <person name="Conant G.C."/>
            <person name="Byrne K.P."/>
            <person name="Woolfit M."/>
            <person name="Wolfe K.H."/>
        </authorList>
    </citation>
    <scope>NUCLEOTIDE SEQUENCE [LARGE SCALE GENOMIC DNA]</scope>
    <source>
        <strain evidence="8">ATCC 22028 / DSM 70294 / BCRC 21397 / CBS 2163 / NBRC 10782 / NRRL Y-8283 / UCD 57-17</strain>
    </source>
</reference>
<dbReference type="InParanoid" id="A7TG06"/>
<keyword evidence="4 6" id="KW-1133">Transmembrane helix</keyword>
<comment type="similarity">
    <text evidence="2">Belongs to the LIMR family.</text>
</comment>
<evidence type="ECO:0000256" key="3">
    <source>
        <dbReference type="ARBA" id="ARBA00022692"/>
    </source>
</evidence>
<evidence type="ECO:0000256" key="4">
    <source>
        <dbReference type="ARBA" id="ARBA00022989"/>
    </source>
</evidence>
<evidence type="ECO:0000313" key="7">
    <source>
        <dbReference type="EMBL" id="EDO18763.1"/>
    </source>
</evidence>
<dbReference type="InterPro" id="IPR051584">
    <property type="entry name" value="GPCR-associated_LMBR1"/>
</dbReference>
<comment type="subcellular location">
    <subcellularLocation>
        <location evidence="1">Membrane</location>
        <topology evidence="1">Multi-pass membrane protein</topology>
    </subcellularLocation>
</comment>
<evidence type="ECO:0000256" key="2">
    <source>
        <dbReference type="ARBA" id="ARBA00010487"/>
    </source>
</evidence>
<accession>A7TG06</accession>
<organism evidence="8">
    <name type="scientific">Vanderwaltozyma polyspora (strain ATCC 22028 / DSM 70294 / BCRC 21397 / CBS 2163 / NBRC 10782 / NRRL Y-8283 / UCD 57-17)</name>
    <name type="common">Kluyveromyces polysporus</name>
    <dbReference type="NCBI Taxonomy" id="436907"/>
    <lineage>
        <taxon>Eukaryota</taxon>
        <taxon>Fungi</taxon>
        <taxon>Dikarya</taxon>
        <taxon>Ascomycota</taxon>
        <taxon>Saccharomycotina</taxon>
        <taxon>Saccharomycetes</taxon>
        <taxon>Saccharomycetales</taxon>
        <taxon>Saccharomycetaceae</taxon>
        <taxon>Vanderwaltozyma</taxon>
    </lineage>
</organism>